<dbReference type="AlphaFoldDB" id="A0A932CQH6"/>
<protein>
    <submittedName>
        <fullName evidence="6">NADH-quinone oxidoreductase subunit N</fullName>
    </submittedName>
</protein>
<evidence type="ECO:0000313" key="7">
    <source>
        <dbReference type="Proteomes" id="UP000769766"/>
    </source>
</evidence>
<feature type="non-terminal residue" evidence="6">
    <location>
        <position position="165"/>
    </location>
</feature>
<feature type="transmembrane region" description="Helical" evidence="5">
    <location>
        <begin position="84"/>
        <end position="105"/>
    </location>
</feature>
<dbReference type="PANTHER" id="PTHR22773">
    <property type="entry name" value="NADH DEHYDROGENASE"/>
    <property type="match status" value="1"/>
</dbReference>
<dbReference type="Proteomes" id="UP000769766">
    <property type="component" value="Unassembled WGS sequence"/>
</dbReference>
<evidence type="ECO:0000256" key="1">
    <source>
        <dbReference type="ARBA" id="ARBA00004141"/>
    </source>
</evidence>
<dbReference type="GO" id="GO:0016020">
    <property type="term" value="C:membrane"/>
    <property type="evidence" value="ECO:0007669"/>
    <property type="project" value="UniProtKB-SubCell"/>
</dbReference>
<evidence type="ECO:0000256" key="2">
    <source>
        <dbReference type="ARBA" id="ARBA00022692"/>
    </source>
</evidence>
<name>A0A932CQH6_UNCTE</name>
<feature type="transmembrane region" description="Helical" evidence="5">
    <location>
        <begin position="136"/>
        <end position="156"/>
    </location>
</feature>
<feature type="transmembrane region" description="Helical" evidence="5">
    <location>
        <begin position="44"/>
        <end position="64"/>
    </location>
</feature>
<keyword evidence="2 5" id="KW-0812">Transmembrane</keyword>
<evidence type="ECO:0000256" key="3">
    <source>
        <dbReference type="ARBA" id="ARBA00022989"/>
    </source>
</evidence>
<evidence type="ECO:0000256" key="5">
    <source>
        <dbReference type="SAM" id="Phobius"/>
    </source>
</evidence>
<comment type="subcellular location">
    <subcellularLocation>
        <location evidence="1">Membrane</location>
        <topology evidence="1">Multi-pass membrane protein</topology>
    </subcellularLocation>
</comment>
<evidence type="ECO:0000313" key="6">
    <source>
        <dbReference type="EMBL" id="MBI2877628.1"/>
    </source>
</evidence>
<keyword evidence="3 5" id="KW-1133">Transmembrane helix</keyword>
<feature type="transmembrane region" description="Helical" evidence="5">
    <location>
        <begin position="112"/>
        <end position="130"/>
    </location>
</feature>
<comment type="caution">
    <text evidence="6">The sequence shown here is derived from an EMBL/GenBank/DDBJ whole genome shotgun (WGS) entry which is preliminary data.</text>
</comment>
<proteinExistence type="predicted"/>
<reference evidence="6" key="1">
    <citation type="submission" date="2020-07" db="EMBL/GenBank/DDBJ databases">
        <title>Huge and variable diversity of episymbiotic CPR bacteria and DPANN archaea in groundwater ecosystems.</title>
        <authorList>
            <person name="He C.Y."/>
            <person name="Keren R."/>
            <person name="Whittaker M."/>
            <person name="Farag I.F."/>
            <person name="Doudna J."/>
            <person name="Cate J.H.D."/>
            <person name="Banfield J.F."/>
        </authorList>
    </citation>
    <scope>NUCLEOTIDE SEQUENCE</scope>
    <source>
        <strain evidence="6">NC_groundwater_672_Ag_B-0.1um_62_36</strain>
    </source>
</reference>
<dbReference type="EMBL" id="JACPRF010000373">
    <property type="protein sequence ID" value="MBI2877628.1"/>
    <property type="molecule type" value="Genomic_DNA"/>
</dbReference>
<evidence type="ECO:0000256" key="4">
    <source>
        <dbReference type="ARBA" id="ARBA00023136"/>
    </source>
</evidence>
<sequence length="165" mass="18384">MEIAIPSLSWVDFLRIGPVLILSLFGMLVLLWDAVIRPHGPKEHLAYLSLTGVILALLLCLRLLGEDLYGTSFGDMLVLDRYALFFYLVFLLGTGLTLLLSVDYLRREGVAYGEYYALVLFTTVGMMLMASGLDLILIFLGLEILSLSLYILSGYIRTDHRGGES</sequence>
<keyword evidence="4 5" id="KW-0472">Membrane</keyword>
<organism evidence="6 7">
    <name type="scientific">Tectimicrobiota bacterium</name>
    <dbReference type="NCBI Taxonomy" id="2528274"/>
    <lineage>
        <taxon>Bacteria</taxon>
        <taxon>Pseudomonadati</taxon>
        <taxon>Nitrospinota/Tectimicrobiota group</taxon>
        <taxon>Candidatus Tectimicrobiota</taxon>
    </lineage>
</organism>
<gene>
    <name evidence="6" type="ORF">HYY20_12180</name>
</gene>
<feature type="transmembrane region" description="Helical" evidence="5">
    <location>
        <begin position="13"/>
        <end position="32"/>
    </location>
</feature>
<accession>A0A932CQH6</accession>